<evidence type="ECO:0008006" key="3">
    <source>
        <dbReference type="Google" id="ProtNLM"/>
    </source>
</evidence>
<dbReference type="VEuPathDB" id="TrichDB:TRFO_16599"/>
<accession>A0A1J4KQS3</accession>
<evidence type="ECO:0000313" key="1">
    <source>
        <dbReference type="EMBL" id="OHT13280.1"/>
    </source>
</evidence>
<keyword evidence="2" id="KW-1185">Reference proteome</keyword>
<dbReference type="GeneID" id="94833784"/>
<dbReference type="OrthoDB" id="5318at2759"/>
<dbReference type="InterPro" id="IPR036388">
    <property type="entry name" value="WH-like_DNA-bd_sf"/>
</dbReference>
<name>A0A1J4KQS3_9EUKA</name>
<proteinExistence type="predicted"/>
<protein>
    <recommendedName>
        <fullName evidence="3">E2F/DP family winged-helix DNA-binding domain-containing protein</fullName>
    </recommendedName>
</protein>
<dbReference type="Gene3D" id="1.10.10.10">
    <property type="entry name" value="Winged helix-like DNA-binding domain superfamily/Winged helix DNA-binding domain"/>
    <property type="match status" value="1"/>
</dbReference>
<gene>
    <name evidence="1" type="ORF">TRFO_16599</name>
</gene>
<reference evidence="1" key="1">
    <citation type="submission" date="2016-10" db="EMBL/GenBank/DDBJ databases">
        <authorList>
            <person name="Benchimol M."/>
            <person name="Almeida L.G."/>
            <person name="Vasconcelos A.T."/>
            <person name="Perreira-Neves A."/>
            <person name="Rosa I.A."/>
            <person name="Tasca T."/>
            <person name="Bogo M.R."/>
            <person name="de Souza W."/>
        </authorList>
    </citation>
    <scope>NUCLEOTIDE SEQUENCE [LARGE SCALE GENOMIC DNA]</scope>
    <source>
        <strain evidence="1">K</strain>
    </source>
</reference>
<evidence type="ECO:0000313" key="2">
    <source>
        <dbReference type="Proteomes" id="UP000179807"/>
    </source>
</evidence>
<dbReference type="AlphaFoldDB" id="A0A1J4KQS3"/>
<sequence length="184" mass="21397">MIFFNMLTTLGVCKVIKKGQLAWISLKEVHKVLARNYEKLEMLAISSTFEDIFILEPSPSLGSIALKFIGLFLYLNVDTLSVKQVAKVFHDGKTDIKSLERRLYMVLNFLEVIDIVKHSDRVGQYKLIINRESILNPAWAMRQISQTNTIGFTIESLLSRPNLFHIRIIYENRRELFKRSYSLK</sequence>
<organism evidence="1 2">
    <name type="scientific">Tritrichomonas foetus</name>
    <dbReference type="NCBI Taxonomy" id="1144522"/>
    <lineage>
        <taxon>Eukaryota</taxon>
        <taxon>Metamonada</taxon>
        <taxon>Parabasalia</taxon>
        <taxon>Tritrichomonadida</taxon>
        <taxon>Tritrichomonadidae</taxon>
        <taxon>Tritrichomonas</taxon>
    </lineage>
</organism>
<comment type="caution">
    <text evidence="1">The sequence shown here is derived from an EMBL/GenBank/DDBJ whole genome shotgun (WGS) entry which is preliminary data.</text>
</comment>
<dbReference type="Proteomes" id="UP000179807">
    <property type="component" value="Unassembled WGS sequence"/>
</dbReference>
<dbReference type="EMBL" id="MLAK01000544">
    <property type="protein sequence ID" value="OHT13280.1"/>
    <property type="molecule type" value="Genomic_DNA"/>
</dbReference>
<dbReference type="RefSeq" id="XP_068366416.1">
    <property type="nucleotide sequence ID" value="XM_068499080.1"/>
</dbReference>